<keyword evidence="2" id="KW-1185">Reference proteome</keyword>
<sequence>MTLRQFLVHVVLVLLSGTVPIPASGGAVYYYDFIVKESNFTRLCETKPIMTVNESFPGPVIRARRGDKVFVNVHNQGDYGLTLHWHGVRQPRNPWSDGPDHITQCKIMPSTNFTYEVDFTVEEGTVWWHAHSDWTRATVHGAIVLLPAEGTTYPFPDPDGEEVIVLASWYEGNLNQIVNEGLITGADLPHSISYVINGYPGDLAAKCPTRETYSWAVEYGKTYLIRLVNAVIKSELFFAIAGHNLTVVAMDGAYIKPIVTPYIVSSPGRTMDILLTANQTPGLYYLASRQFQTEDISVTEFDHSNATAILQYNGISNSSLPPKFPDDLPAYRDYKASEIFMSQIRGLETKEHPIDVPIDITTRMFVVVSMNIVYCLNTCSSDYKIATSLNNISWLDPNVDILTAYYRNISGIYEEFPDDPPMWYNFTGDYPAQDMKVTIKGTKVKILNFNETVELIFQDPQNFNLVDPPKLNTYPVPRKGWAAVRFRADNPGVWFWHCHLDNHLSWGMDGVFIVLNGDTEETSMRPPPQGMPSCPSWTVPFEFINPHENNDPM</sequence>
<evidence type="ECO:0000313" key="1">
    <source>
        <dbReference type="EMBL" id="KAI4389105.1"/>
    </source>
</evidence>
<reference evidence="2" key="1">
    <citation type="journal article" date="2023" name="Front. Plant Sci.">
        <title>Chromosomal-level genome assembly of Melastoma candidum provides insights into trichome evolution.</title>
        <authorList>
            <person name="Zhong Y."/>
            <person name="Wu W."/>
            <person name="Sun C."/>
            <person name="Zou P."/>
            <person name="Liu Y."/>
            <person name="Dai S."/>
            <person name="Zhou R."/>
        </authorList>
    </citation>
    <scope>NUCLEOTIDE SEQUENCE [LARGE SCALE GENOMIC DNA]</scope>
</reference>
<gene>
    <name evidence="1" type="ORF">MLD38_001367</name>
</gene>
<evidence type="ECO:0000313" key="2">
    <source>
        <dbReference type="Proteomes" id="UP001057402"/>
    </source>
</evidence>
<dbReference type="Proteomes" id="UP001057402">
    <property type="component" value="Chromosome 1"/>
</dbReference>
<proteinExistence type="predicted"/>
<protein>
    <submittedName>
        <fullName evidence="1">Uncharacterized protein</fullName>
    </submittedName>
</protein>
<name>A0ACB9SDZ8_9MYRT</name>
<accession>A0ACB9SDZ8</accession>
<dbReference type="EMBL" id="CM042880">
    <property type="protein sequence ID" value="KAI4389105.1"/>
    <property type="molecule type" value="Genomic_DNA"/>
</dbReference>
<organism evidence="1 2">
    <name type="scientific">Melastoma candidum</name>
    <dbReference type="NCBI Taxonomy" id="119954"/>
    <lineage>
        <taxon>Eukaryota</taxon>
        <taxon>Viridiplantae</taxon>
        <taxon>Streptophyta</taxon>
        <taxon>Embryophyta</taxon>
        <taxon>Tracheophyta</taxon>
        <taxon>Spermatophyta</taxon>
        <taxon>Magnoliopsida</taxon>
        <taxon>eudicotyledons</taxon>
        <taxon>Gunneridae</taxon>
        <taxon>Pentapetalae</taxon>
        <taxon>rosids</taxon>
        <taxon>malvids</taxon>
        <taxon>Myrtales</taxon>
        <taxon>Melastomataceae</taxon>
        <taxon>Melastomatoideae</taxon>
        <taxon>Melastomateae</taxon>
        <taxon>Melastoma</taxon>
    </lineage>
</organism>
<comment type="caution">
    <text evidence="1">The sequence shown here is derived from an EMBL/GenBank/DDBJ whole genome shotgun (WGS) entry which is preliminary data.</text>
</comment>